<keyword evidence="6" id="KW-0479">Metal-binding</keyword>
<dbReference type="EMBL" id="CP014007">
    <property type="protein sequence ID" value="ANI84358.1"/>
    <property type="molecule type" value="Genomic_DNA"/>
</dbReference>
<dbReference type="EMDB" id="EMD-61299"/>
<feature type="binding site" evidence="6">
    <location>
        <position position="380"/>
    </location>
    <ligand>
        <name>ATP</name>
        <dbReference type="ChEBI" id="CHEBI:30616"/>
    </ligand>
</feature>
<feature type="binding site" evidence="6">
    <location>
        <position position="380"/>
    </location>
    <ligand>
        <name>Mg(2+)</name>
        <dbReference type="ChEBI" id="CHEBI:18420"/>
    </ligand>
</feature>
<dbReference type="Pfam" id="PF20720">
    <property type="entry name" value="nSTAND3"/>
    <property type="match status" value="1"/>
</dbReference>
<keyword evidence="6" id="KW-0002">3D-structure</keyword>
<dbReference type="RefSeq" id="WP_064568327.1">
    <property type="nucleotide sequence ID" value="NZ_CP014007.2"/>
</dbReference>
<feature type="binding site" evidence="6">
    <location>
        <position position="377"/>
    </location>
    <ligand>
        <name>ATP</name>
        <dbReference type="ChEBI" id="CHEBI:30616"/>
    </ligand>
</feature>
<gene>
    <name evidence="2" type="ORF">AWR26_20165</name>
    <name evidence="3" type="ORF">SAMN05216286_0179</name>
</gene>
<evidence type="ECO:0000313" key="3">
    <source>
        <dbReference type="EMBL" id="SFB67286.1"/>
    </source>
</evidence>
<feature type="binding site" evidence="6">
    <location>
        <position position="381"/>
    </location>
    <ligand>
        <name>ATP</name>
        <dbReference type="ChEBI" id="CHEBI:30616"/>
    </ligand>
</feature>
<reference evidence="2 4" key="2">
    <citation type="submission" date="2021-03" db="EMBL/GenBank/DDBJ databases">
        <authorList>
            <person name="Li Y."/>
            <person name="Li S."/>
            <person name="Chen M."/>
            <person name="Peng G."/>
            <person name="Tan Z."/>
            <person name="An Q."/>
        </authorList>
    </citation>
    <scope>NUCLEOTIDE SEQUENCE [LARGE SCALE GENOMIC DNA]</scope>
    <source>
        <strain evidence="2 4">Ola 51</strain>
    </source>
</reference>
<protein>
    <submittedName>
        <fullName evidence="2">SIR2 family protein</fullName>
    </submittedName>
    <submittedName>
        <fullName evidence="3">SIR2-like domain-containing protein</fullName>
    </submittedName>
</protein>
<dbReference type="AlphaFoldDB" id="A0AA94GZI5"/>
<dbReference type="InterPro" id="IPR027417">
    <property type="entry name" value="P-loop_NTPase"/>
</dbReference>
<feature type="binding site" evidence="6">
    <location>
        <position position="426"/>
    </location>
    <ligand>
        <name>Mg(2+)</name>
        <dbReference type="ChEBI" id="CHEBI:18420"/>
    </ligand>
</feature>
<keyword evidence="6" id="KW-0067">ATP-binding</keyword>
<reference evidence="6" key="3">
    <citation type="journal article" date="2025" name="Nat. Commun.">
        <title>Filamentation activates bacterial Avs5 antiviral protein.</title>
        <authorList>
            <person name="Wang Y."/>
            <person name="Tian Y."/>
            <person name="Yang X."/>
            <person name="Yu F."/>
            <person name="Zheng J."/>
        </authorList>
    </citation>
    <scope>STRUCTURE BY ELECTRON MICROSCOPY (3.40 ANGSTROMS) IN COMPLEX WITH ATP AND MG(2+)</scope>
</reference>
<accession>A0AA94GZI5</accession>
<keyword evidence="4" id="KW-1185">Reference proteome</keyword>
<dbReference type="KEGG" id="kor:AWR26_20165"/>
<dbReference type="Proteomes" id="UP000182314">
    <property type="component" value="Unassembled WGS sequence"/>
</dbReference>
<feature type="binding site" evidence="6">
    <location>
        <position position="351"/>
    </location>
    <ligand>
        <name>ATP</name>
        <dbReference type="ChEBI" id="CHEBI:30616"/>
    </ligand>
</feature>
<organism evidence="3 5">
    <name type="scientific">Kosakonia oryzae</name>
    <dbReference type="NCBI Taxonomy" id="497725"/>
    <lineage>
        <taxon>Bacteria</taxon>
        <taxon>Pseudomonadati</taxon>
        <taxon>Pseudomonadota</taxon>
        <taxon>Gammaproteobacteria</taxon>
        <taxon>Enterobacterales</taxon>
        <taxon>Enterobacteriaceae</taxon>
        <taxon>Kosakonia</taxon>
    </lineage>
</organism>
<evidence type="ECO:0000313" key="4">
    <source>
        <dbReference type="Proteomes" id="UP000078227"/>
    </source>
</evidence>
<keyword evidence="6" id="KW-0547">Nucleotide-binding</keyword>
<evidence type="ECO:0007829" key="6">
    <source>
        <dbReference type="PDB" id="9JAP"/>
    </source>
</evidence>
<feature type="binding site" evidence="6">
    <location>
        <position position="379"/>
    </location>
    <ligand>
        <name>ATP</name>
        <dbReference type="ChEBI" id="CHEBI:30616"/>
    </ligand>
</feature>
<dbReference type="Pfam" id="PF13289">
    <property type="entry name" value="SIR2_2"/>
    <property type="match status" value="1"/>
</dbReference>
<feature type="binding site" evidence="6">
    <location>
        <position position="427"/>
    </location>
    <ligand>
        <name>Mg(2+)</name>
        <dbReference type="ChEBI" id="CHEBI:18420"/>
    </ligand>
</feature>
<sequence>MDAMLNSLKLANSANELISDETYERLKRLISTGNAIVFVGAGFSKESINIIGSTPPLAKDLALQISNKSANYLKEIGADSHYIEEIKQCDDLMVASDFFLNNIPQKDELLQLLKDNYTIKDVTQEQIDIFSMKWRRIYTTNYDNAIELSLIKSGKSVTPLTLEDAPNQYKSAEDICLHINGRIERSKESDLDSAIKLTTSSYLSPEQFLTSSWYRQFKADIDNASAIVFLGYSMYDIDIQKIFFNDSSIKSKTFFITREGTTKFQNYKLAMFGEVINIGVNAFSHIAAKCIEESHQDKEVGLINSLELYIPGEEHDEIRDNDIANFMIFGKVSDRYIDEVTLNDNMHDKIILREEVSKIIEHIETDNDILIASDLGNGKSIMTRMLMSKLSRKGYLCFYYLYNEFSFSKDIERLSKLGQKIIIFIDDYSNCIDDTRYAIENRKDNIQLVLTTRHFGYENTKQHLLTMDMSSFKTHSVDYLSDSEVDNFVHIVDHLGGWGEKAGLSRHEKLSELDENARSQLSFLLLSILKSEAIQSRIREISNLALNDKEYKETVFAILLLDVIGLPLVRSLISDVAVNEKIYSAEFTENEGVKNLFIINNGMVKTKSSTLSRFLIANIFEHKYVVNQLLKVIEHLYVINKDAKDHRLQTLITSLLRFSIIEKLLPQRRVEINYFYEKVKHIIPNLINDPHFWVQYAMSMIPFKDYPSADRYLATAYSLAARKDNYHTKNIDTQRARLHLLVSLTKTGNEAYLEFEAGDNLIRIIPNDIYKYRQVLRYRDIYEKVYPTFNAKQKVFYEHAVKRIIKESESPELVEDLTYKIGVNWLDKLRGNLKLIVENIQENRPKGKK</sequence>
<dbReference type="EMBL" id="FOKO01000001">
    <property type="protein sequence ID" value="SFB67286.1"/>
    <property type="molecule type" value="Genomic_DNA"/>
</dbReference>
<dbReference type="PDB" id="9JAP">
    <property type="method" value="EM"/>
    <property type="resolution" value="3.40 A"/>
    <property type="chains" value="A/B/C/D/E/F/G/H=1-849"/>
</dbReference>
<feature type="domain" description="Novel STAND NTPase 3" evidence="1">
    <location>
        <begin position="355"/>
        <end position="463"/>
    </location>
</feature>
<evidence type="ECO:0000259" key="1">
    <source>
        <dbReference type="Pfam" id="PF20720"/>
    </source>
</evidence>
<name>A0AA94GZI5_9ENTR</name>
<proteinExistence type="evidence at protein level"/>
<feature type="binding site" evidence="6">
    <location>
        <position position="376"/>
    </location>
    <ligand>
        <name>ATP</name>
        <dbReference type="ChEBI" id="CHEBI:30616"/>
    </ligand>
</feature>
<feature type="binding site" evidence="6">
    <location>
        <position position="537"/>
    </location>
    <ligand>
        <name>ATP</name>
        <dbReference type="ChEBI" id="CHEBI:30616"/>
    </ligand>
</feature>
<feature type="binding site" evidence="6">
    <location>
        <position position="453"/>
    </location>
    <ligand>
        <name>ATP</name>
        <dbReference type="ChEBI" id="CHEBI:30616"/>
    </ligand>
</feature>
<feature type="binding site" evidence="6">
    <location>
        <position position="326"/>
    </location>
    <ligand>
        <name>ATP</name>
        <dbReference type="ChEBI" id="CHEBI:30616"/>
    </ligand>
</feature>
<feature type="binding site" evidence="6">
    <location>
        <position position="378"/>
    </location>
    <ligand>
        <name>ATP</name>
        <dbReference type="ChEBI" id="CHEBI:30616"/>
    </ligand>
</feature>
<evidence type="ECO:0000313" key="2">
    <source>
        <dbReference type="EMBL" id="ANI84358.1"/>
    </source>
</evidence>
<dbReference type="SMR" id="A0AA94GZI5"/>
<dbReference type="SUPFAM" id="SSF52540">
    <property type="entry name" value="P-loop containing nucleoside triphosphate hydrolases"/>
    <property type="match status" value="1"/>
</dbReference>
<dbReference type="InterPro" id="IPR049050">
    <property type="entry name" value="nSTAND3"/>
</dbReference>
<evidence type="ECO:0000313" key="5">
    <source>
        <dbReference type="Proteomes" id="UP000182314"/>
    </source>
</evidence>
<reference evidence="3 5" key="1">
    <citation type="submission" date="2016-10" db="EMBL/GenBank/DDBJ databases">
        <authorList>
            <person name="Varghese N."/>
            <person name="Submissions S."/>
        </authorList>
    </citation>
    <scope>NUCLEOTIDE SEQUENCE [LARGE SCALE GENOMIC DNA]</scope>
    <source>
        <strain evidence="3 5">CGMCC 1.7012</strain>
    </source>
</reference>
<dbReference type="Proteomes" id="UP000078227">
    <property type="component" value="Chromosome"/>
</dbReference>